<gene>
    <name evidence="1" type="ORF">J2Z44_001126</name>
</gene>
<keyword evidence="1" id="KW-0547">Nucleotide-binding</keyword>
<comment type="caution">
    <text evidence="1">The sequence shown here is derived from an EMBL/GenBank/DDBJ whole genome shotgun (WGS) entry which is preliminary data.</text>
</comment>
<protein>
    <submittedName>
        <fullName evidence="1">Late competence protein required for DNA uptake (Superfamily II DNA/RNA helicase)</fullName>
    </submittedName>
</protein>
<dbReference type="RefSeq" id="WP_209649399.1">
    <property type="nucleotide sequence ID" value="NZ_JAGGLL010000006.1"/>
</dbReference>
<keyword evidence="1" id="KW-0347">Helicase</keyword>
<dbReference type="EMBL" id="JAGGLL010000006">
    <property type="protein sequence ID" value="MBP2021335.1"/>
    <property type="molecule type" value="Genomic_DNA"/>
</dbReference>
<accession>A0ABS4K0M1</accession>
<evidence type="ECO:0000313" key="1">
    <source>
        <dbReference type="EMBL" id="MBP2021335.1"/>
    </source>
</evidence>
<keyword evidence="2" id="KW-1185">Reference proteome</keyword>
<proteinExistence type="predicted"/>
<keyword evidence="1" id="KW-0378">Hydrolase</keyword>
<sequence>MFIAKESKGITLKESLEEKLLKYFKAKACNINIISFFYNTPRIFKKLILYALAQKKTVLYITNENVNDVFLVNILREEGVICNYLGPQLTTSLKSGLNVVNHNGALYLDEKFDLVIYDDINSMPLYNKECIKKLLESCCADYGTMIAYSVEQVFTSEVTLFQCPNNNGKPLIEPRIINTRINVNEDLPLVVYDYLKWSIISNKKVVIYVPDDKKVDNIYNYLINFKDELTKNIFSYKSCGKKHESLTKFLAKAKAIMVTNCFENSDVDLTGINVMVFFAEDEIFNYKKLVYLSSRASRSKSLERGEVIFLSNELSEDMDNAKDILRELNKRAWEAGFLNL</sequence>
<organism evidence="1 2">
    <name type="scientific">Clostridium punense</name>
    <dbReference type="NCBI Taxonomy" id="1054297"/>
    <lineage>
        <taxon>Bacteria</taxon>
        <taxon>Bacillati</taxon>
        <taxon>Bacillota</taxon>
        <taxon>Clostridia</taxon>
        <taxon>Eubacteriales</taxon>
        <taxon>Clostridiaceae</taxon>
        <taxon>Clostridium</taxon>
    </lineage>
</organism>
<reference evidence="1 2" key="1">
    <citation type="submission" date="2021-03" db="EMBL/GenBank/DDBJ databases">
        <title>Genomic Encyclopedia of Type Strains, Phase IV (KMG-IV): sequencing the most valuable type-strain genomes for metagenomic binning, comparative biology and taxonomic classification.</title>
        <authorList>
            <person name="Goeker M."/>
        </authorList>
    </citation>
    <scope>NUCLEOTIDE SEQUENCE [LARGE SCALE GENOMIC DNA]</scope>
    <source>
        <strain evidence="1 2">DSM 28650</strain>
    </source>
</reference>
<dbReference type="Proteomes" id="UP001519308">
    <property type="component" value="Unassembled WGS sequence"/>
</dbReference>
<evidence type="ECO:0000313" key="2">
    <source>
        <dbReference type="Proteomes" id="UP001519308"/>
    </source>
</evidence>
<dbReference type="InterPro" id="IPR027417">
    <property type="entry name" value="P-loop_NTPase"/>
</dbReference>
<dbReference type="SUPFAM" id="SSF52540">
    <property type="entry name" value="P-loop containing nucleoside triphosphate hydrolases"/>
    <property type="match status" value="1"/>
</dbReference>
<name>A0ABS4K0M1_9CLOT</name>
<dbReference type="GO" id="GO:0004386">
    <property type="term" value="F:helicase activity"/>
    <property type="evidence" value="ECO:0007669"/>
    <property type="project" value="UniProtKB-KW"/>
</dbReference>
<keyword evidence="1" id="KW-0067">ATP-binding</keyword>